<evidence type="ECO:0000313" key="2">
    <source>
        <dbReference type="EMBL" id="MDO1582893.1"/>
    </source>
</evidence>
<reference evidence="2" key="1">
    <citation type="journal article" date="2015" name="Int. J. Syst. Evol. Microbiol.">
        <title>Rhizobium oryzicola sp. nov., potential plant-growth-promoting endophytic bacteria isolated from rice roots.</title>
        <authorList>
            <person name="Zhang X.X."/>
            <person name="Gao J.S."/>
            <person name="Cao Y.H."/>
            <person name="Sheirdil R.A."/>
            <person name="Wang X.C."/>
            <person name="Zhang L."/>
        </authorList>
    </citation>
    <scope>NUCLEOTIDE SEQUENCE</scope>
    <source>
        <strain evidence="2">05753</strain>
    </source>
</reference>
<protein>
    <submittedName>
        <fullName evidence="2">WGR domain-containing protein</fullName>
    </submittedName>
</protein>
<reference evidence="2" key="2">
    <citation type="submission" date="2023-07" db="EMBL/GenBank/DDBJ databases">
        <authorList>
            <person name="Sun H."/>
        </authorList>
    </citation>
    <scope>NUCLEOTIDE SEQUENCE</scope>
    <source>
        <strain evidence="2">05753</strain>
    </source>
</reference>
<accession>A0ABT8SYC5</accession>
<dbReference type="Pfam" id="PF05406">
    <property type="entry name" value="WGR"/>
    <property type="match status" value="1"/>
</dbReference>
<keyword evidence="3" id="KW-1185">Reference proteome</keyword>
<dbReference type="InterPro" id="IPR036930">
    <property type="entry name" value="WGR_dom_sf"/>
</dbReference>
<feature type="domain" description="WGR" evidence="1">
    <location>
        <begin position="18"/>
        <end position="115"/>
    </location>
</feature>
<dbReference type="SUPFAM" id="SSF142921">
    <property type="entry name" value="WGR domain-like"/>
    <property type="match status" value="1"/>
</dbReference>
<dbReference type="InterPro" id="IPR049809">
    <property type="entry name" value="YehF/YfeS-like_WGR"/>
</dbReference>
<comment type="caution">
    <text evidence="2">The sequence shown here is derived from an EMBL/GenBank/DDBJ whole genome shotgun (WGS) entry which is preliminary data.</text>
</comment>
<dbReference type="PROSITE" id="PS51977">
    <property type="entry name" value="WGR"/>
    <property type="match status" value="1"/>
</dbReference>
<dbReference type="Gene3D" id="2.20.140.10">
    <property type="entry name" value="WGR domain"/>
    <property type="match status" value="1"/>
</dbReference>
<dbReference type="InterPro" id="IPR008893">
    <property type="entry name" value="WGR_domain"/>
</dbReference>
<gene>
    <name evidence="2" type="ORF">Q2T52_12445</name>
</gene>
<evidence type="ECO:0000259" key="1">
    <source>
        <dbReference type="PROSITE" id="PS51977"/>
    </source>
</evidence>
<dbReference type="RefSeq" id="WP_302077057.1">
    <property type="nucleotide sequence ID" value="NZ_JAUKWQ010000003.1"/>
</dbReference>
<dbReference type="EMBL" id="JAUKWQ010000003">
    <property type="protein sequence ID" value="MDO1582893.1"/>
    <property type="molecule type" value="Genomic_DNA"/>
</dbReference>
<dbReference type="Proteomes" id="UP001169006">
    <property type="component" value="Unassembled WGS sequence"/>
</dbReference>
<name>A0ABT8SYC5_9HYPH</name>
<dbReference type="SMART" id="SM00773">
    <property type="entry name" value="WGR"/>
    <property type="match status" value="1"/>
</dbReference>
<organism evidence="2 3">
    <name type="scientific">Rhizobium oryzicola</name>
    <dbReference type="NCBI Taxonomy" id="1232668"/>
    <lineage>
        <taxon>Bacteria</taxon>
        <taxon>Pseudomonadati</taxon>
        <taxon>Pseudomonadota</taxon>
        <taxon>Alphaproteobacteria</taxon>
        <taxon>Hyphomicrobiales</taxon>
        <taxon>Rhizobiaceae</taxon>
        <taxon>Rhizobium/Agrobacterium group</taxon>
        <taxon>Rhizobium</taxon>
    </lineage>
</organism>
<dbReference type="CDD" id="cd07996">
    <property type="entry name" value="WGR_MMR_like"/>
    <property type="match status" value="1"/>
</dbReference>
<sequence>MINPMNPNGTIDSYLSLDAWLACGDDSGMAQHLYQIRIERIDRSCNMARFYYLSLQRDLFGAVCVVRNWGRLGTGGQSCTDIYDSEQKAIAALLALLRQKLRKGYRFRATAAALH</sequence>
<proteinExistence type="predicted"/>
<evidence type="ECO:0000313" key="3">
    <source>
        <dbReference type="Proteomes" id="UP001169006"/>
    </source>
</evidence>